<evidence type="ECO:0000259" key="8">
    <source>
        <dbReference type="Pfam" id="PF01182"/>
    </source>
</evidence>
<evidence type="ECO:0000256" key="2">
    <source>
        <dbReference type="ARBA" id="ARBA00002681"/>
    </source>
</evidence>
<dbReference type="EC" id="3.1.1.31" evidence="5 7"/>
<comment type="similarity">
    <text evidence="4 7">Belongs to the glucosamine/galactosamine-6-phosphate isomerase family. 6-phosphogluconolactonase subfamily.</text>
</comment>
<feature type="domain" description="Glucosamine/galactosamine-6-phosphate isomerase" evidence="8">
    <location>
        <begin position="9"/>
        <end position="224"/>
    </location>
</feature>
<evidence type="ECO:0000256" key="4">
    <source>
        <dbReference type="ARBA" id="ARBA00010662"/>
    </source>
</evidence>
<evidence type="ECO:0000256" key="3">
    <source>
        <dbReference type="ARBA" id="ARBA00004961"/>
    </source>
</evidence>
<dbReference type="Gene3D" id="3.40.50.1360">
    <property type="match status" value="1"/>
</dbReference>
<keyword evidence="10" id="KW-1185">Reference proteome</keyword>
<dbReference type="NCBIfam" id="TIGR01198">
    <property type="entry name" value="pgl"/>
    <property type="match status" value="1"/>
</dbReference>
<dbReference type="InterPro" id="IPR005900">
    <property type="entry name" value="6-phosphogluconolactonase_DevB"/>
</dbReference>
<evidence type="ECO:0000313" key="9">
    <source>
        <dbReference type="EMBL" id="MFD2919345.1"/>
    </source>
</evidence>
<keyword evidence="7 9" id="KW-0378">Hydrolase</keyword>
<dbReference type="SUPFAM" id="SSF100950">
    <property type="entry name" value="NagB/RpiA/CoA transferase-like"/>
    <property type="match status" value="1"/>
</dbReference>
<comment type="catalytic activity">
    <reaction evidence="1 7">
        <text>6-phospho-D-glucono-1,5-lactone + H2O = 6-phospho-D-gluconate + H(+)</text>
        <dbReference type="Rhea" id="RHEA:12556"/>
        <dbReference type="ChEBI" id="CHEBI:15377"/>
        <dbReference type="ChEBI" id="CHEBI:15378"/>
        <dbReference type="ChEBI" id="CHEBI:57955"/>
        <dbReference type="ChEBI" id="CHEBI:58759"/>
        <dbReference type="EC" id="3.1.1.31"/>
    </reaction>
</comment>
<protein>
    <recommendedName>
        <fullName evidence="6 7">6-phosphogluconolactonase</fullName>
        <shortName evidence="7">6PGL</shortName>
        <ecNumber evidence="5 7">3.1.1.31</ecNumber>
    </recommendedName>
</protein>
<organism evidence="9 10">
    <name type="scientific">Terrimonas rubra</name>
    <dbReference type="NCBI Taxonomy" id="1035890"/>
    <lineage>
        <taxon>Bacteria</taxon>
        <taxon>Pseudomonadati</taxon>
        <taxon>Bacteroidota</taxon>
        <taxon>Chitinophagia</taxon>
        <taxon>Chitinophagales</taxon>
        <taxon>Chitinophagaceae</taxon>
        <taxon>Terrimonas</taxon>
    </lineage>
</organism>
<dbReference type="PANTHER" id="PTHR11054">
    <property type="entry name" value="6-PHOSPHOGLUCONOLACTONASE"/>
    <property type="match status" value="1"/>
</dbReference>
<dbReference type="CDD" id="cd01400">
    <property type="entry name" value="6PGL"/>
    <property type="match status" value="1"/>
</dbReference>
<dbReference type="InterPro" id="IPR039104">
    <property type="entry name" value="6PGL"/>
</dbReference>
<dbReference type="EMBL" id="JBHUOZ010000001">
    <property type="protein sequence ID" value="MFD2919345.1"/>
    <property type="molecule type" value="Genomic_DNA"/>
</dbReference>
<name>A0ABW6A4F1_9BACT</name>
<evidence type="ECO:0000256" key="5">
    <source>
        <dbReference type="ARBA" id="ARBA00013198"/>
    </source>
</evidence>
<comment type="pathway">
    <text evidence="3 7">Carbohydrate degradation; pentose phosphate pathway; D-ribulose 5-phosphate from D-glucose 6-phosphate (oxidative stage): step 2/3.</text>
</comment>
<accession>A0ABW6A4F1</accession>
<evidence type="ECO:0000313" key="10">
    <source>
        <dbReference type="Proteomes" id="UP001597511"/>
    </source>
</evidence>
<dbReference type="Proteomes" id="UP001597511">
    <property type="component" value="Unassembled WGS sequence"/>
</dbReference>
<evidence type="ECO:0000256" key="1">
    <source>
        <dbReference type="ARBA" id="ARBA00000832"/>
    </source>
</evidence>
<dbReference type="PANTHER" id="PTHR11054:SF0">
    <property type="entry name" value="6-PHOSPHOGLUCONOLACTONASE"/>
    <property type="match status" value="1"/>
</dbReference>
<dbReference type="Pfam" id="PF01182">
    <property type="entry name" value="Glucosamine_iso"/>
    <property type="match status" value="1"/>
</dbReference>
<dbReference type="RefSeq" id="WP_386096440.1">
    <property type="nucleotide sequence ID" value="NZ_JBHUOZ010000001.1"/>
</dbReference>
<sequence length="237" mass="26390">MITKMIWPDAGKLSEAAAHFFVLHAQKAIEKNGRFVVALSGGSTPKTFLEILATPAFSKNVDWKKVFFFWSDERFVPLTDKESNYKMAWDSLLSKVPVPKKNIFATPVKGAAKDCAKQYETSLKAFFGGKTPAFDWLMLGMGDDGHTASLFPGTDILQENKRLVKEVWVESKQTWRISFTYPLINKAKQVVLLVAGSNKAPVLKTVFAKKAKAVYPVQGVNPKTSPLWLVDEAAVNF</sequence>
<comment type="caution">
    <text evidence="9">The sequence shown here is derived from an EMBL/GenBank/DDBJ whole genome shotgun (WGS) entry which is preliminary data.</text>
</comment>
<evidence type="ECO:0000256" key="6">
    <source>
        <dbReference type="ARBA" id="ARBA00020337"/>
    </source>
</evidence>
<proteinExistence type="inferred from homology"/>
<evidence type="ECO:0000256" key="7">
    <source>
        <dbReference type="RuleBase" id="RU365095"/>
    </source>
</evidence>
<dbReference type="GO" id="GO:0017057">
    <property type="term" value="F:6-phosphogluconolactonase activity"/>
    <property type="evidence" value="ECO:0007669"/>
    <property type="project" value="UniProtKB-EC"/>
</dbReference>
<gene>
    <name evidence="7 9" type="primary">pgl</name>
    <name evidence="9" type="ORF">ACFS6H_06440</name>
</gene>
<dbReference type="InterPro" id="IPR006148">
    <property type="entry name" value="Glc/Gal-6P_isomerase"/>
</dbReference>
<dbReference type="InterPro" id="IPR037171">
    <property type="entry name" value="NagB/RpiA_transferase-like"/>
</dbReference>
<comment type="function">
    <text evidence="2 7">Hydrolysis of 6-phosphogluconolactone to 6-phosphogluconate.</text>
</comment>
<reference evidence="10" key="1">
    <citation type="journal article" date="2019" name="Int. J. Syst. Evol. Microbiol.">
        <title>The Global Catalogue of Microorganisms (GCM) 10K type strain sequencing project: providing services to taxonomists for standard genome sequencing and annotation.</title>
        <authorList>
            <consortium name="The Broad Institute Genomics Platform"/>
            <consortium name="The Broad Institute Genome Sequencing Center for Infectious Disease"/>
            <person name="Wu L."/>
            <person name="Ma J."/>
        </authorList>
    </citation>
    <scope>NUCLEOTIDE SEQUENCE [LARGE SCALE GENOMIC DNA]</scope>
    <source>
        <strain evidence="10">KCTC 23299</strain>
    </source>
</reference>